<gene>
    <name evidence="2" type="ORF">NDU88_004347</name>
</gene>
<comment type="caution">
    <text evidence="2">The sequence shown here is derived from an EMBL/GenBank/DDBJ whole genome shotgun (WGS) entry which is preliminary data.</text>
</comment>
<name>A0AAV7NS87_PLEWA</name>
<evidence type="ECO:0000256" key="1">
    <source>
        <dbReference type="SAM" id="MobiDB-lite"/>
    </source>
</evidence>
<proteinExistence type="predicted"/>
<protein>
    <submittedName>
        <fullName evidence="2">Uncharacterized protein</fullName>
    </submittedName>
</protein>
<accession>A0AAV7NS87</accession>
<evidence type="ECO:0000313" key="3">
    <source>
        <dbReference type="Proteomes" id="UP001066276"/>
    </source>
</evidence>
<sequence>MLRRDVVTYQKPRAGRLIAGRYPSAVPNGCPEQSRGSQELGSREQSDRETDREADRRLQLHSYKATGAAQRHVWCRVAA</sequence>
<evidence type="ECO:0000313" key="2">
    <source>
        <dbReference type="EMBL" id="KAJ1116128.1"/>
    </source>
</evidence>
<feature type="region of interest" description="Disordered" evidence="1">
    <location>
        <begin position="19"/>
        <end position="57"/>
    </location>
</feature>
<reference evidence="2" key="1">
    <citation type="journal article" date="2022" name="bioRxiv">
        <title>Sequencing and chromosome-scale assembly of the giantPleurodeles waltlgenome.</title>
        <authorList>
            <person name="Brown T."/>
            <person name="Elewa A."/>
            <person name="Iarovenko S."/>
            <person name="Subramanian E."/>
            <person name="Araus A.J."/>
            <person name="Petzold A."/>
            <person name="Susuki M."/>
            <person name="Suzuki K.-i.T."/>
            <person name="Hayashi T."/>
            <person name="Toyoda A."/>
            <person name="Oliveira C."/>
            <person name="Osipova E."/>
            <person name="Leigh N.D."/>
            <person name="Simon A."/>
            <person name="Yun M.H."/>
        </authorList>
    </citation>
    <scope>NUCLEOTIDE SEQUENCE</scope>
    <source>
        <strain evidence="2">20211129_DDA</strain>
        <tissue evidence="2">Liver</tissue>
    </source>
</reference>
<feature type="compositionally biased region" description="Basic and acidic residues" evidence="1">
    <location>
        <begin position="41"/>
        <end position="57"/>
    </location>
</feature>
<keyword evidence="3" id="KW-1185">Reference proteome</keyword>
<dbReference type="AlphaFoldDB" id="A0AAV7NS87"/>
<organism evidence="2 3">
    <name type="scientific">Pleurodeles waltl</name>
    <name type="common">Iberian ribbed newt</name>
    <dbReference type="NCBI Taxonomy" id="8319"/>
    <lineage>
        <taxon>Eukaryota</taxon>
        <taxon>Metazoa</taxon>
        <taxon>Chordata</taxon>
        <taxon>Craniata</taxon>
        <taxon>Vertebrata</taxon>
        <taxon>Euteleostomi</taxon>
        <taxon>Amphibia</taxon>
        <taxon>Batrachia</taxon>
        <taxon>Caudata</taxon>
        <taxon>Salamandroidea</taxon>
        <taxon>Salamandridae</taxon>
        <taxon>Pleurodelinae</taxon>
        <taxon>Pleurodeles</taxon>
    </lineage>
</organism>
<dbReference type="EMBL" id="JANPWB010000012">
    <property type="protein sequence ID" value="KAJ1116128.1"/>
    <property type="molecule type" value="Genomic_DNA"/>
</dbReference>
<dbReference type="Proteomes" id="UP001066276">
    <property type="component" value="Chromosome 8"/>
</dbReference>